<dbReference type="InterPro" id="IPR056124">
    <property type="entry name" value="DUF7707"/>
</dbReference>
<evidence type="ECO:0000256" key="2">
    <source>
        <dbReference type="SAM" id="SignalP"/>
    </source>
</evidence>
<feature type="domain" description="DUF7707" evidence="3">
    <location>
        <begin position="24"/>
        <end position="126"/>
    </location>
</feature>
<dbReference type="OrthoDB" id="2439692at2759"/>
<evidence type="ECO:0000256" key="1">
    <source>
        <dbReference type="SAM" id="MobiDB-lite"/>
    </source>
</evidence>
<evidence type="ECO:0000313" key="5">
    <source>
        <dbReference type="Proteomes" id="UP000722485"/>
    </source>
</evidence>
<organism evidence="4 5">
    <name type="scientific">Cylindrodendrum hubeiense</name>
    <dbReference type="NCBI Taxonomy" id="595255"/>
    <lineage>
        <taxon>Eukaryota</taxon>
        <taxon>Fungi</taxon>
        <taxon>Dikarya</taxon>
        <taxon>Ascomycota</taxon>
        <taxon>Pezizomycotina</taxon>
        <taxon>Sordariomycetes</taxon>
        <taxon>Hypocreomycetidae</taxon>
        <taxon>Hypocreales</taxon>
        <taxon>Nectriaceae</taxon>
        <taxon>Cylindrodendrum</taxon>
    </lineage>
</organism>
<feature type="chain" id="PRO_5040370311" description="DUF7707 domain-containing protein" evidence="2">
    <location>
        <begin position="22"/>
        <end position="207"/>
    </location>
</feature>
<dbReference type="EMBL" id="JAANBB010000129">
    <property type="protein sequence ID" value="KAF7549159.1"/>
    <property type="molecule type" value="Genomic_DNA"/>
</dbReference>
<feature type="compositionally biased region" description="Low complexity" evidence="1">
    <location>
        <begin position="170"/>
        <end position="181"/>
    </location>
</feature>
<feature type="signal peptide" evidence="2">
    <location>
        <begin position="1"/>
        <end position="21"/>
    </location>
</feature>
<name>A0A9P5LGN2_9HYPO</name>
<keyword evidence="2" id="KW-0732">Signal</keyword>
<feature type="region of interest" description="Disordered" evidence="1">
    <location>
        <begin position="158"/>
        <end position="183"/>
    </location>
</feature>
<dbReference type="PANTHER" id="PTHR38118:SF2">
    <property type="entry name" value="CDP-ALCOHOL PHOSPHATIDYLTRANSFERASE PROTEIN"/>
    <property type="match status" value="1"/>
</dbReference>
<protein>
    <recommendedName>
        <fullName evidence="3">DUF7707 domain-containing protein</fullName>
    </recommendedName>
</protein>
<proteinExistence type="predicted"/>
<sequence length="207" mass="21482">MPSVRSTVLAVAATLVAVAQADYVIDPDSVPLSQRQAWCASEKYTCPLICQQTGDGSTKVNECDPKSLTYGCICGNGQQPNVSEYSLSLPYFVCSEWGNQCVTACDGSNTCASACREDHPCGAQDPKKYNTTATATGTGVLATASATDDADTIYTDVVDGDDDSDDDSSDSSSSSSDKSGSATALEAGRKWGLAVVMGSMFVGFALL</sequence>
<evidence type="ECO:0000313" key="4">
    <source>
        <dbReference type="EMBL" id="KAF7549159.1"/>
    </source>
</evidence>
<accession>A0A9P5LGN2</accession>
<gene>
    <name evidence="4" type="ORF">G7Z17_g6585</name>
</gene>
<comment type="caution">
    <text evidence="4">The sequence shown here is derived from an EMBL/GenBank/DDBJ whole genome shotgun (WGS) entry which is preliminary data.</text>
</comment>
<keyword evidence="5" id="KW-1185">Reference proteome</keyword>
<evidence type="ECO:0000259" key="3">
    <source>
        <dbReference type="Pfam" id="PF24808"/>
    </source>
</evidence>
<feature type="compositionally biased region" description="Acidic residues" evidence="1">
    <location>
        <begin position="158"/>
        <end position="169"/>
    </location>
</feature>
<reference evidence="4" key="1">
    <citation type="submission" date="2020-03" db="EMBL/GenBank/DDBJ databases">
        <title>Draft Genome Sequence of Cylindrodendrum hubeiense.</title>
        <authorList>
            <person name="Buettner E."/>
            <person name="Kellner H."/>
        </authorList>
    </citation>
    <scope>NUCLEOTIDE SEQUENCE</scope>
    <source>
        <strain evidence="4">IHI 201604</strain>
    </source>
</reference>
<dbReference type="Proteomes" id="UP000722485">
    <property type="component" value="Unassembled WGS sequence"/>
</dbReference>
<dbReference type="AlphaFoldDB" id="A0A9P5LGN2"/>
<dbReference type="PANTHER" id="PTHR38118">
    <property type="entry name" value="ANCHORED CELL WALL PROTEIN 11-RELATED"/>
    <property type="match status" value="1"/>
</dbReference>
<dbReference type="Pfam" id="PF24808">
    <property type="entry name" value="DUF7707"/>
    <property type="match status" value="1"/>
</dbReference>